<reference evidence="3" key="1">
    <citation type="journal article" date="2011" name="Science">
        <title>The plant cell wall-decomposing machinery underlies the functional diversity of forest fungi.</title>
        <authorList>
            <person name="Eastwood D.C."/>
            <person name="Floudas D."/>
            <person name="Binder M."/>
            <person name="Majcherczyk A."/>
            <person name="Schneider P."/>
            <person name="Aerts A."/>
            <person name="Asiegbu F.O."/>
            <person name="Baker S.E."/>
            <person name="Barry K."/>
            <person name="Bendiksby M."/>
            <person name="Blumentritt M."/>
            <person name="Coutinho P.M."/>
            <person name="Cullen D."/>
            <person name="de Vries R.P."/>
            <person name="Gathman A."/>
            <person name="Goodell B."/>
            <person name="Henrissat B."/>
            <person name="Ihrmark K."/>
            <person name="Kauserud H."/>
            <person name="Kohler A."/>
            <person name="LaButti K."/>
            <person name="Lapidus A."/>
            <person name="Lavin J.L."/>
            <person name="Lee Y.-H."/>
            <person name="Lindquist E."/>
            <person name="Lilly W."/>
            <person name="Lucas S."/>
            <person name="Morin E."/>
            <person name="Murat C."/>
            <person name="Oguiza J.A."/>
            <person name="Park J."/>
            <person name="Pisabarro A.G."/>
            <person name="Riley R."/>
            <person name="Rosling A."/>
            <person name="Salamov A."/>
            <person name="Schmidt O."/>
            <person name="Schmutz J."/>
            <person name="Skrede I."/>
            <person name="Stenlid J."/>
            <person name="Wiebenga A."/>
            <person name="Xie X."/>
            <person name="Kuees U."/>
            <person name="Hibbett D.S."/>
            <person name="Hoffmeister D."/>
            <person name="Hoegberg N."/>
            <person name="Martin F."/>
            <person name="Grigoriev I.V."/>
            <person name="Watkinson S.C."/>
        </authorList>
    </citation>
    <scope>NUCLEOTIDE SEQUENCE [LARGE SCALE GENOMIC DNA]</scope>
    <source>
        <strain evidence="3">strain S7.3</strain>
    </source>
</reference>
<dbReference type="InterPro" id="IPR036397">
    <property type="entry name" value="RNaseH_sf"/>
</dbReference>
<sequence>HLAHDVHILKTALFEHIRDAGLTYKVLQKVAAERDNNWREDKDDRTIYQHYRRAPKGRCAAVQANFVWGEHYSLVAALTLNIYLAMNVVHGSVNSEDFFDFIVNDVLPVINPYPQDKSIIILDNCAIHKMNAVREVVESVGCVDLFAAILPRLESN</sequence>
<name>F8PHW6_SERL3</name>
<feature type="non-terminal residue" evidence="2">
    <location>
        <position position="1"/>
    </location>
</feature>
<proteinExistence type="predicted"/>
<dbReference type="HOGENOM" id="CLU_056788_11_0_1"/>
<dbReference type="EMBL" id="GL945474">
    <property type="protein sequence ID" value="EGO05062.1"/>
    <property type="molecule type" value="Genomic_DNA"/>
</dbReference>
<evidence type="ECO:0000313" key="3">
    <source>
        <dbReference type="Proteomes" id="UP000008063"/>
    </source>
</evidence>
<feature type="domain" description="Tc1-like transposase DDE" evidence="1">
    <location>
        <begin position="44"/>
        <end position="139"/>
    </location>
</feature>
<accession>F8PHW6</accession>
<dbReference type="AlphaFoldDB" id="F8PHW6"/>
<dbReference type="OrthoDB" id="2142724at2759"/>
<gene>
    <name evidence="2" type="ORF">SERLA73DRAFT_43845</name>
</gene>
<dbReference type="Gene3D" id="3.30.420.10">
    <property type="entry name" value="Ribonuclease H-like superfamily/Ribonuclease H"/>
    <property type="match status" value="1"/>
</dbReference>
<dbReference type="InterPro" id="IPR038717">
    <property type="entry name" value="Tc1-like_DDE_dom"/>
</dbReference>
<keyword evidence="3" id="KW-1185">Reference proteome</keyword>
<dbReference type="InParanoid" id="F8PHW6"/>
<protein>
    <recommendedName>
        <fullName evidence="1">Tc1-like transposase DDE domain-containing protein</fullName>
    </recommendedName>
</protein>
<evidence type="ECO:0000313" key="2">
    <source>
        <dbReference type="EMBL" id="EGO05062.1"/>
    </source>
</evidence>
<evidence type="ECO:0000259" key="1">
    <source>
        <dbReference type="Pfam" id="PF13358"/>
    </source>
</evidence>
<dbReference type="GO" id="GO:0003676">
    <property type="term" value="F:nucleic acid binding"/>
    <property type="evidence" value="ECO:0007669"/>
    <property type="project" value="InterPro"/>
</dbReference>
<dbReference type="OMA" id="DIMEGGC"/>
<dbReference type="Pfam" id="PF13358">
    <property type="entry name" value="DDE_3"/>
    <property type="match status" value="1"/>
</dbReference>
<organism evidence="3">
    <name type="scientific">Serpula lacrymans var. lacrymans (strain S7.3)</name>
    <name type="common">Dry rot fungus</name>
    <dbReference type="NCBI Taxonomy" id="936435"/>
    <lineage>
        <taxon>Eukaryota</taxon>
        <taxon>Fungi</taxon>
        <taxon>Dikarya</taxon>
        <taxon>Basidiomycota</taxon>
        <taxon>Agaricomycotina</taxon>
        <taxon>Agaricomycetes</taxon>
        <taxon>Agaricomycetidae</taxon>
        <taxon>Boletales</taxon>
        <taxon>Coniophorineae</taxon>
        <taxon>Serpulaceae</taxon>
        <taxon>Serpula</taxon>
    </lineage>
</organism>
<dbReference type="STRING" id="936435.F8PHW6"/>
<dbReference type="Proteomes" id="UP000008063">
    <property type="component" value="Unassembled WGS sequence"/>
</dbReference>